<comment type="subcellular location">
    <subcellularLocation>
        <location evidence="1 9">Cell membrane</location>
        <topology evidence="1 9">Multi-pass membrane protein</topology>
    </subcellularLocation>
</comment>
<evidence type="ECO:0000256" key="4">
    <source>
        <dbReference type="ARBA" id="ARBA00022475"/>
    </source>
</evidence>
<reference evidence="13" key="1">
    <citation type="submission" date="2018-02" db="EMBL/GenBank/DDBJ databases">
        <authorList>
            <person name="Hausmann B."/>
        </authorList>
    </citation>
    <scope>NUCLEOTIDE SEQUENCE [LARGE SCALE GENOMIC DNA]</scope>
    <source>
        <strain evidence="13">Peat soil MAG SbF1</strain>
    </source>
</reference>
<feature type="transmembrane region" description="Helical" evidence="9">
    <location>
        <begin position="72"/>
        <end position="98"/>
    </location>
</feature>
<dbReference type="InterPro" id="IPR000515">
    <property type="entry name" value="MetI-like"/>
</dbReference>
<dbReference type="InterPro" id="IPR035906">
    <property type="entry name" value="MetI-like_sf"/>
</dbReference>
<evidence type="ECO:0000256" key="1">
    <source>
        <dbReference type="ARBA" id="ARBA00004651"/>
    </source>
</evidence>
<evidence type="ECO:0000256" key="3">
    <source>
        <dbReference type="ARBA" id="ARBA00022448"/>
    </source>
</evidence>
<evidence type="ECO:0000256" key="9">
    <source>
        <dbReference type="RuleBase" id="RU363032"/>
    </source>
</evidence>
<name>A0A2U3LA97_9FIRM</name>
<dbReference type="SUPFAM" id="SSF161098">
    <property type="entry name" value="MetI-like"/>
    <property type="match status" value="1"/>
</dbReference>
<dbReference type="GO" id="GO:0005315">
    <property type="term" value="F:phosphate transmembrane transporter activity"/>
    <property type="evidence" value="ECO:0007669"/>
    <property type="project" value="InterPro"/>
</dbReference>
<evidence type="ECO:0000313" key="13">
    <source>
        <dbReference type="Proteomes" id="UP000238916"/>
    </source>
</evidence>
<feature type="transmembrane region" description="Helical" evidence="9">
    <location>
        <begin position="275"/>
        <end position="297"/>
    </location>
</feature>
<dbReference type="PROSITE" id="PS50928">
    <property type="entry name" value="ABC_TM1"/>
    <property type="match status" value="1"/>
</dbReference>
<dbReference type="Gene3D" id="1.10.3720.10">
    <property type="entry name" value="MetI-like"/>
    <property type="match status" value="1"/>
</dbReference>
<dbReference type="GO" id="GO:0006817">
    <property type="term" value="P:phosphate ion transport"/>
    <property type="evidence" value="ECO:0007669"/>
    <property type="project" value="UniProtKB-KW"/>
</dbReference>
<feature type="transmembrane region" description="Helical" evidence="9">
    <location>
        <begin position="110"/>
        <end position="137"/>
    </location>
</feature>
<dbReference type="Proteomes" id="UP000238916">
    <property type="component" value="Unassembled WGS sequence"/>
</dbReference>
<keyword evidence="6 9" id="KW-0812">Transmembrane</keyword>
<evidence type="ECO:0000256" key="10">
    <source>
        <dbReference type="RuleBase" id="RU363054"/>
    </source>
</evidence>
<dbReference type="CDD" id="cd06261">
    <property type="entry name" value="TM_PBP2"/>
    <property type="match status" value="1"/>
</dbReference>
<keyword evidence="5 10" id="KW-0592">Phosphate transport</keyword>
<keyword evidence="3 9" id="KW-0813">Transport</keyword>
<comment type="similarity">
    <text evidence="2 10">Belongs to the binding-protein-dependent transport system permease family. CysTW subfamily.</text>
</comment>
<feature type="domain" description="ABC transmembrane type-1" evidence="11">
    <location>
        <begin position="73"/>
        <end position="298"/>
    </location>
</feature>
<evidence type="ECO:0000256" key="2">
    <source>
        <dbReference type="ARBA" id="ARBA00007069"/>
    </source>
</evidence>
<dbReference type="GO" id="GO:0005886">
    <property type="term" value="C:plasma membrane"/>
    <property type="evidence" value="ECO:0007669"/>
    <property type="project" value="UniProtKB-SubCell"/>
</dbReference>
<evidence type="ECO:0000256" key="7">
    <source>
        <dbReference type="ARBA" id="ARBA00022989"/>
    </source>
</evidence>
<evidence type="ECO:0000313" key="12">
    <source>
        <dbReference type="EMBL" id="SPF48818.1"/>
    </source>
</evidence>
<keyword evidence="4 10" id="KW-1003">Cell membrane</keyword>
<dbReference type="InterPro" id="IPR011864">
    <property type="entry name" value="Phosphate_PstC"/>
</dbReference>
<protein>
    <recommendedName>
        <fullName evidence="10">Phosphate transport system permease protein</fullName>
    </recommendedName>
</protein>
<feature type="transmembrane region" description="Helical" evidence="9">
    <location>
        <begin position="208"/>
        <end position="229"/>
    </location>
</feature>
<dbReference type="PANTHER" id="PTHR30425">
    <property type="entry name" value="PHOSPHATE TRANSPORT SYSTEM PERMEASE PROTEIN PST"/>
    <property type="match status" value="1"/>
</dbReference>
<feature type="transmembrane region" description="Helical" evidence="9">
    <location>
        <begin position="20"/>
        <end position="40"/>
    </location>
</feature>
<evidence type="ECO:0000256" key="6">
    <source>
        <dbReference type="ARBA" id="ARBA00022692"/>
    </source>
</evidence>
<evidence type="ECO:0000259" key="11">
    <source>
        <dbReference type="PROSITE" id="PS50928"/>
    </source>
</evidence>
<accession>A0A2U3LA97</accession>
<organism evidence="12 13">
    <name type="scientific">Candidatus Desulfosporosinus infrequens</name>
    <dbReference type="NCBI Taxonomy" id="2043169"/>
    <lineage>
        <taxon>Bacteria</taxon>
        <taxon>Bacillati</taxon>
        <taxon>Bacillota</taxon>
        <taxon>Clostridia</taxon>
        <taxon>Eubacteriales</taxon>
        <taxon>Desulfitobacteriaceae</taxon>
        <taxon>Desulfosporosinus</taxon>
    </lineage>
</organism>
<comment type="function">
    <text evidence="10">Part of the binding-protein-dependent transport system for phosphate; probably responsible for the translocation of the substrate across the membrane.</text>
</comment>
<dbReference type="PANTHER" id="PTHR30425:SF1">
    <property type="entry name" value="PHOSPHATE TRANSPORT SYSTEM PERMEASE PROTEIN PSTC"/>
    <property type="match status" value="1"/>
</dbReference>
<keyword evidence="8 9" id="KW-0472">Membrane</keyword>
<evidence type="ECO:0000256" key="5">
    <source>
        <dbReference type="ARBA" id="ARBA00022592"/>
    </source>
</evidence>
<sequence>MISKMKIGKMSRGDLVLRNVSFIMAIALIGIMAWIGVSMFRSAGASIAKFGPTFITNRIWDPVKENFGALTFIYGTLVTSLIALVLAGLIGVGVAIFLNEIATTKIKVTVSFLVELLAAIPSVVYGLWGIFVLAPLLRNHIEPWLGKWLGFIPLFKGNPSGLDMLAGGLILAIMILPTVAAISREVMATVPIAQREAALALGATKWEMIRIAVLPFAKSGILGGIMLGLGRALGETMAVTMVIGNRPEILPSLFSPAYSMASVLANEFTEATYDLYLSALVEVGLILFGITLLLNALARLLVWSVARGPKGGHVN</sequence>
<dbReference type="NCBIfam" id="TIGR02138">
    <property type="entry name" value="phosphate_pstC"/>
    <property type="match status" value="1"/>
</dbReference>
<gene>
    <name evidence="12" type="primary">pstC</name>
    <name evidence="12" type="ORF">SBF1_4240011</name>
</gene>
<proteinExistence type="inferred from homology"/>
<dbReference type="Pfam" id="PF00528">
    <property type="entry name" value="BPD_transp_1"/>
    <property type="match status" value="1"/>
</dbReference>
<dbReference type="AlphaFoldDB" id="A0A2U3LA97"/>
<dbReference type="EMBL" id="OMOF01000362">
    <property type="protein sequence ID" value="SPF48818.1"/>
    <property type="molecule type" value="Genomic_DNA"/>
</dbReference>
<feature type="transmembrane region" description="Helical" evidence="9">
    <location>
        <begin position="164"/>
        <end position="187"/>
    </location>
</feature>
<dbReference type="InterPro" id="IPR051124">
    <property type="entry name" value="Phosphate_Transport_Permease"/>
</dbReference>
<keyword evidence="7 9" id="KW-1133">Transmembrane helix</keyword>
<evidence type="ECO:0000256" key="8">
    <source>
        <dbReference type="ARBA" id="ARBA00023136"/>
    </source>
</evidence>